<comment type="subcellular location">
    <subcellularLocation>
        <location evidence="1">Cytoplasm</location>
        <location evidence="1">Myofibril</location>
        <location evidence="1">Sarcomere</location>
    </subcellularLocation>
</comment>
<proteinExistence type="inferred from homology"/>
<protein>
    <recommendedName>
        <fullName evidence="8">Ig-like domain-containing protein</fullName>
    </recommendedName>
</protein>
<comment type="caution">
    <text evidence="9">The sequence shown here is derived from an EMBL/GenBank/DDBJ whole genome shotgun (WGS) entry which is preliminary data.</text>
</comment>
<feature type="non-terminal residue" evidence="9">
    <location>
        <position position="337"/>
    </location>
</feature>
<comment type="similarity">
    <text evidence="2">Belongs to the protein kinase superfamily. CAMK Ser/Thr protein kinase family.</text>
</comment>
<feature type="domain" description="Ig-like" evidence="8">
    <location>
        <begin position="106"/>
        <end position="195"/>
    </location>
</feature>
<dbReference type="SMART" id="SM00408">
    <property type="entry name" value="IGc2"/>
    <property type="match status" value="3"/>
</dbReference>
<dbReference type="PROSITE" id="PS50835">
    <property type="entry name" value="IG_LIKE"/>
    <property type="match status" value="3"/>
</dbReference>
<dbReference type="SUPFAM" id="SSF48726">
    <property type="entry name" value="Immunoglobulin"/>
    <property type="match status" value="3"/>
</dbReference>
<keyword evidence="3" id="KW-0963">Cytoplasm</keyword>
<feature type="compositionally biased region" description="Low complexity" evidence="7">
    <location>
        <begin position="231"/>
        <end position="241"/>
    </location>
</feature>
<evidence type="ECO:0000256" key="6">
    <source>
        <dbReference type="ARBA" id="ARBA00023319"/>
    </source>
</evidence>
<feature type="compositionally biased region" description="Polar residues" evidence="7">
    <location>
        <begin position="201"/>
        <end position="216"/>
    </location>
</feature>
<reference evidence="9" key="2">
    <citation type="journal article" date="2018" name="Environ. Sci. Technol.">
        <title>The Toxicogenome of Hyalella azteca: A Model for Sediment Ecotoxicology and Evolutionary Toxicology.</title>
        <authorList>
            <person name="Poynton H.C."/>
            <person name="Hasenbein S."/>
            <person name="Benoit J.B."/>
            <person name="Sepulveda M.S."/>
            <person name="Poelchau M.F."/>
            <person name="Hughes D.S.T."/>
            <person name="Murali S.C."/>
            <person name="Chen S."/>
            <person name="Glastad K.M."/>
            <person name="Goodisman M.A.D."/>
            <person name="Werren J.H."/>
            <person name="Vineis J.H."/>
            <person name="Bowen J.L."/>
            <person name="Friedrich M."/>
            <person name="Jones J."/>
            <person name="Robertson H.M."/>
            <person name="Feyereisen R."/>
            <person name="Mechler-Hickson A."/>
            <person name="Mathers N."/>
            <person name="Lee C.E."/>
            <person name="Colbourne J.K."/>
            <person name="Biales A."/>
            <person name="Johnston J.S."/>
            <person name="Wellborn G.A."/>
            <person name="Rosendale A.J."/>
            <person name="Cridge A.G."/>
            <person name="Munoz-Torres M.C."/>
            <person name="Bain P.A."/>
            <person name="Manny A.R."/>
            <person name="Major K.M."/>
            <person name="Lambert F.N."/>
            <person name="Vulpe C.D."/>
            <person name="Tuck P."/>
            <person name="Blalock B.J."/>
            <person name="Lin Y.Y."/>
            <person name="Smith M.E."/>
            <person name="Ochoa-Acuna H."/>
            <person name="Chen M.M."/>
            <person name="Childers C.P."/>
            <person name="Qu J."/>
            <person name="Dugan S."/>
            <person name="Lee S.L."/>
            <person name="Chao H."/>
            <person name="Dinh H."/>
            <person name="Han Y."/>
            <person name="Doddapaneni H."/>
            <person name="Worley K.C."/>
            <person name="Muzny D.M."/>
            <person name="Gibbs R.A."/>
            <person name="Richards S."/>
        </authorList>
    </citation>
    <scope>NUCLEOTIDE SEQUENCE</scope>
    <source>
        <strain evidence="9">HAZT.00-mixed</strain>
        <tissue evidence="9">Whole organism</tissue>
    </source>
</reference>
<dbReference type="SMART" id="SM00409">
    <property type="entry name" value="IG"/>
    <property type="match status" value="3"/>
</dbReference>
<dbReference type="PANTHER" id="PTHR47633:SF4">
    <property type="entry name" value="MYOPALLADIN ISOFORM X1"/>
    <property type="match status" value="1"/>
</dbReference>
<keyword evidence="4" id="KW-0677">Repeat</keyword>
<organism evidence="9">
    <name type="scientific">Hyalella azteca</name>
    <name type="common">Amphipod</name>
    <dbReference type="NCBI Taxonomy" id="294128"/>
    <lineage>
        <taxon>Eukaryota</taxon>
        <taxon>Metazoa</taxon>
        <taxon>Ecdysozoa</taxon>
        <taxon>Arthropoda</taxon>
        <taxon>Crustacea</taxon>
        <taxon>Multicrustacea</taxon>
        <taxon>Malacostraca</taxon>
        <taxon>Eumalacostraca</taxon>
        <taxon>Peracarida</taxon>
        <taxon>Amphipoda</taxon>
        <taxon>Senticaudata</taxon>
        <taxon>Talitrida</taxon>
        <taxon>Talitroidea</taxon>
        <taxon>Hyalellidae</taxon>
        <taxon>Hyalella</taxon>
    </lineage>
</organism>
<evidence type="ECO:0000256" key="2">
    <source>
        <dbReference type="ARBA" id="ARBA00006692"/>
    </source>
</evidence>
<dbReference type="Pfam" id="PF07679">
    <property type="entry name" value="I-set"/>
    <property type="match status" value="3"/>
</dbReference>
<feature type="domain" description="Ig-like" evidence="8">
    <location>
        <begin position="243"/>
        <end position="333"/>
    </location>
</feature>
<feature type="region of interest" description="Disordered" evidence="7">
    <location>
        <begin position="201"/>
        <end position="241"/>
    </location>
</feature>
<keyword evidence="5" id="KW-1015">Disulfide bond</keyword>
<dbReference type="Proteomes" id="UP000711488">
    <property type="component" value="Unassembled WGS sequence"/>
</dbReference>
<dbReference type="EMBL" id="JQDR03005528">
    <property type="protein sequence ID" value="KAA0201387.1"/>
    <property type="molecule type" value="Genomic_DNA"/>
</dbReference>
<name>A0A6A0H8R4_HYAAZ</name>
<dbReference type="AlphaFoldDB" id="A0A6A0H8R4"/>
<evidence type="ECO:0000256" key="5">
    <source>
        <dbReference type="ARBA" id="ARBA00023157"/>
    </source>
</evidence>
<dbReference type="PANTHER" id="PTHR47633">
    <property type="entry name" value="IMMUNOGLOBULIN"/>
    <property type="match status" value="1"/>
</dbReference>
<sequence length="337" mass="36090">MAPPEFSKALAPQIVPEGEVVIFDVEVHAVPEAFFSWYKHGIKITDDEELEVSITSHENKSRLVIGEVFEDDSGDYSVTAENEVGRASSTATLLVEGDGATDAVAPTFTSLLSPLQIMDGQQARFACQVVGTPTPQISWFHEGRPIGHHKEVKVLQSQDGRVGLVINEVFPEDAGEYTCVARNKAGESRCTATLTVEDSEVSTLVSPSEKVTQPASVASEEDALETERGSSSDSDFSEIGSSPEFIESLPAQVEVTEGQPTRLLTKVIGYPRPSVTWLVDGMTVRVSEGLSLEHYEDGTVSLSLPAAAAVQSGQYTCEAQNRNGVATCSTNLVVVPS</sequence>
<dbReference type="InterPro" id="IPR013783">
    <property type="entry name" value="Ig-like_fold"/>
</dbReference>
<evidence type="ECO:0000259" key="8">
    <source>
        <dbReference type="PROSITE" id="PS50835"/>
    </source>
</evidence>
<dbReference type="FunFam" id="2.60.40.10:FF:000714">
    <property type="entry name" value="Titin novex-3"/>
    <property type="match status" value="1"/>
</dbReference>
<dbReference type="InterPro" id="IPR007110">
    <property type="entry name" value="Ig-like_dom"/>
</dbReference>
<dbReference type="InterPro" id="IPR003598">
    <property type="entry name" value="Ig_sub2"/>
</dbReference>
<keyword evidence="6" id="KW-0393">Immunoglobulin domain</keyword>
<accession>A0A6A0H8R4</accession>
<gene>
    <name evidence="9" type="ORF">HAZT_HAZT001731</name>
</gene>
<dbReference type="InterPro" id="IPR013098">
    <property type="entry name" value="Ig_I-set"/>
</dbReference>
<dbReference type="Gene3D" id="2.60.40.10">
    <property type="entry name" value="Immunoglobulins"/>
    <property type="match status" value="3"/>
</dbReference>
<evidence type="ECO:0000256" key="3">
    <source>
        <dbReference type="ARBA" id="ARBA00022490"/>
    </source>
</evidence>
<evidence type="ECO:0000256" key="4">
    <source>
        <dbReference type="ARBA" id="ARBA00022737"/>
    </source>
</evidence>
<dbReference type="GO" id="GO:0030017">
    <property type="term" value="C:sarcomere"/>
    <property type="evidence" value="ECO:0007669"/>
    <property type="project" value="UniProtKB-SubCell"/>
</dbReference>
<dbReference type="InterPro" id="IPR036179">
    <property type="entry name" value="Ig-like_dom_sf"/>
</dbReference>
<feature type="domain" description="Ig-like" evidence="8">
    <location>
        <begin position="4"/>
        <end position="94"/>
    </location>
</feature>
<evidence type="ECO:0000256" key="7">
    <source>
        <dbReference type="SAM" id="MobiDB-lite"/>
    </source>
</evidence>
<dbReference type="InterPro" id="IPR003599">
    <property type="entry name" value="Ig_sub"/>
</dbReference>
<dbReference type="FunFam" id="2.60.40.10:FF:000425">
    <property type="entry name" value="Myosin light chain kinase"/>
    <property type="match status" value="1"/>
</dbReference>
<dbReference type="FunFam" id="2.60.40.10:FF:000345">
    <property type="entry name" value="Muscle M-line assembly protein unc-89"/>
    <property type="match status" value="1"/>
</dbReference>
<reference evidence="9" key="1">
    <citation type="submission" date="2014-08" db="EMBL/GenBank/DDBJ databases">
        <authorList>
            <person name="Murali S."/>
            <person name="Richards S."/>
            <person name="Bandaranaike D."/>
            <person name="Bellair M."/>
            <person name="Blankenburg K."/>
            <person name="Chao H."/>
            <person name="Dinh H."/>
            <person name="Doddapaneni H."/>
            <person name="Dugan-Rocha S."/>
            <person name="Elkadiri S."/>
            <person name="Gnanaolivu R."/>
            <person name="Hughes D."/>
            <person name="Lee S."/>
            <person name="Li M."/>
            <person name="Ming W."/>
            <person name="Munidasa M."/>
            <person name="Muniz J."/>
            <person name="Nguyen L."/>
            <person name="Osuji N."/>
            <person name="Pu L.-L."/>
            <person name="Puazo M."/>
            <person name="Skinner E."/>
            <person name="Qu C."/>
            <person name="Quiroz J."/>
            <person name="Raj R."/>
            <person name="Weissenberger G."/>
            <person name="Xin Y."/>
            <person name="Zou X."/>
            <person name="Han Y."/>
            <person name="Worley K."/>
            <person name="Muzny D."/>
            <person name="Gibbs R."/>
        </authorList>
    </citation>
    <scope>NUCLEOTIDE SEQUENCE</scope>
    <source>
        <strain evidence="9">HAZT.00-mixed</strain>
        <tissue evidence="9">Whole organism</tissue>
    </source>
</reference>
<reference evidence="9" key="3">
    <citation type="submission" date="2019-06" db="EMBL/GenBank/DDBJ databases">
        <authorList>
            <person name="Poynton C."/>
            <person name="Hasenbein S."/>
            <person name="Benoit J.B."/>
            <person name="Sepulveda M.S."/>
            <person name="Poelchau M.F."/>
            <person name="Murali S.C."/>
            <person name="Chen S."/>
            <person name="Glastad K.M."/>
            <person name="Werren J.H."/>
            <person name="Vineis J.H."/>
            <person name="Bowen J.L."/>
            <person name="Friedrich M."/>
            <person name="Jones J."/>
            <person name="Robertson H.M."/>
            <person name="Feyereisen R."/>
            <person name="Mechler-Hickson A."/>
            <person name="Mathers N."/>
            <person name="Lee C.E."/>
            <person name="Colbourne J.K."/>
            <person name="Biales A."/>
            <person name="Johnston J.S."/>
            <person name="Wellborn G.A."/>
            <person name="Rosendale A.J."/>
            <person name="Cridge A.G."/>
            <person name="Munoz-Torres M.C."/>
            <person name="Bain P.A."/>
            <person name="Manny A.R."/>
            <person name="Major K.M."/>
            <person name="Lambert F.N."/>
            <person name="Vulpe C.D."/>
            <person name="Tuck P."/>
            <person name="Blalock B.J."/>
            <person name="Lin Y.-Y."/>
            <person name="Smith M.E."/>
            <person name="Ochoa-Acuna H."/>
            <person name="Chen M.-J.M."/>
            <person name="Childers C.P."/>
            <person name="Qu J."/>
            <person name="Dugan S."/>
            <person name="Lee S.L."/>
            <person name="Chao H."/>
            <person name="Dinh H."/>
            <person name="Han Y."/>
            <person name="Doddapaneni H."/>
            <person name="Worley K.C."/>
            <person name="Muzny D.M."/>
            <person name="Gibbs R.A."/>
            <person name="Richards S."/>
        </authorList>
    </citation>
    <scope>NUCLEOTIDE SEQUENCE</scope>
    <source>
        <strain evidence="9">HAZT.00-mixed</strain>
        <tissue evidence="9">Whole organism</tissue>
    </source>
</reference>
<evidence type="ECO:0000313" key="9">
    <source>
        <dbReference type="EMBL" id="KAA0201387.1"/>
    </source>
</evidence>
<evidence type="ECO:0000256" key="1">
    <source>
        <dbReference type="ARBA" id="ARBA00004204"/>
    </source>
</evidence>